<evidence type="ECO:0000256" key="2">
    <source>
        <dbReference type="SAM" id="Phobius"/>
    </source>
</evidence>
<dbReference type="Proteomes" id="UP001153069">
    <property type="component" value="Unassembled WGS sequence"/>
</dbReference>
<keyword evidence="2" id="KW-0472">Membrane</keyword>
<feature type="transmembrane region" description="Helical" evidence="2">
    <location>
        <begin position="436"/>
        <end position="455"/>
    </location>
</feature>
<gene>
    <name evidence="3" type="ORF">SEMRO_37_G023230.1</name>
</gene>
<evidence type="ECO:0000313" key="3">
    <source>
        <dbReference type="EMBL" id="CAB9498391.1"/>
    </source>
</evidence>
<keyword evidence="4" id="KW-1185">Reference proteome</keyword>
<feature type="region of interest" description="Disordered" evidence="1">
    <location>
        <begin position="1"/>
        <end position="44"/>
    </location>
</feature>
<organism evidence="3 4">
    <name type="scientific">Seminavis robusta</name>
    <dbReference type="NCBI Taxonomy" id="568900"/>
    <lineage>
        <taxon>Eukaryota</taxon>
        <taxon>Sar</taxon>
        <taxon>Stramenopiles</taxon>
        <taxon>Ochrophyta</taxon>
        <taxon>Bacillariophyta</taxon>
        <taxon>Bacillariophyceae</taxon>
        <taxon>Bacillariophycidae</taxon>
        <taxon>Naviculales</taxon>
        <taxon>Naviculaceae</taxon>
        <taxon>Seminavis</taxon>
    </lineage>
</organism>
<keyword evidence="2" id="KW-0812">Transmembrane</keyword>
<feature type="transmembrane region" description="Helical" evidence="2">
    <location>
        <begin position="324"/>
        <end position="350"/>
    </location>
</feature>
<feature type="transmembrane region" description="Helical" evidence="2">
    <location>
        <begin position="156"/>
        <end position="176"/>
    </location>
</feature>
<feature type="compositionally biased region" description="Basic and acidic residues" evidence="1">
    <location>
        <begin position="34"/>
        <end position="44"/>
    </location>
</feature>
<protein>
    <recommendedName>
        <fullName evidence="5">Transmembrane protein</fullName>
    </recommendedName>
</protein>
<dbReference type="EMBL" id="CAICTM010000037">
    <property type="protein sequence ID" value="CAB9498391.1"/>
    <property type="molecule type" value="Genomic_DNA"/>
</dbReference>
<feature type="compositionally biased region" description="Low complexity" evidence="1">
    <location>
        <begin position="1"/>
        <end position="23"/>
    </location>
</feature>
<accession>A0A9N8DCV0</accession>
<evidence type="ECO:0000313" key="4">
    <source>
        <dbReference type="Proteomes" id="UP001153069"/>
    </source>
</evidence>
<feature type="transmembrane region" description="Helical" evidence="2">
    <location>
        <begin position="201"/>
        <end position="226"/>
    </location>
</feature>
<feature type="transmembrane region" description="Helical" evidence="2">
    <location>
        <begin position="247"/>
        <end position="268"/>
    </location>
</feature>
<reference evidence="3" key="1">
    <citation type="submission" date="2020-06" db="EMBL/GenBank/DDBJ databases">
        <authorList>
            <consortium name="Plant Systems Biology data submission"/>
        </authorList>
    </citation>
    <scope>NUCLEOTIDE SEQUENCE</scope>
    <source>
        <strain evidence="3">D6</strain>
    </source>
</reference>
<dbReference type="AlphaFoldDB" id="A0A9N8DCV0"/>
<keyword evidence="2" id="KW-1133">Transmembrane helix</keyword>
<evidence type="ECO:0000256" key="1">
    <source>
        <dbReference type="SAM" id="MobiDB-lite"/>
    </source>
</evidence>
<comment type="caution">
    <text evidence="3">The sequence shown here is derived from an EMBL/GenBank/DDBJ whole genome shotgun (WGS) entry which is preliminary data.</text>
</comment>
<name>A0A9N8DCV0_9STRA</name>
<proteinExistence type="predicted"/>
<sequence>MEYNNSKSSRSSKTGSLSGKSKGMFTSYFRNKQRRDADKKEERRQLAEEKLRVMLAPVQFSEEEEERLRELKRYKRWKKLQQEQEERQRELKSKAMPSIPETQIVTPVLLDDEILVRRPLPRRRRHSKSRRPMVATQRLVQQTMKALHQHTWEQRVAVVTSLMALLFISLHADILGPRVLPQQLFLDNSQVPWYIIVLKDWGTFCHISTCSLIHFALCDISLIYAFESMEVGNKTGPKVKEFYREKVHVVVAALSGGIVALSICKALLEAWFRMLGELLETAISLVGHGKGACTSLYHNIGYAPQHILNGLAKLGHIAMRPSEWISSVCAGLARLFTGLCIWILAVVIPFDSDERPLVTRMMARSHEDPKQQQQEQTSGVLQEHQDNNQTLGETIAALNATLINVTLDDNNVTLGNIPKAEEVIYWRNDAFETCRYLLSHSAFFLVSLLVVMHYYTRGYRHKSKKSALPETVGNDEAAFLEDHSSIGTTPSLARDETELQANLSSDTSMETLSTIAATRPTSITITIAADY</sequence>
<evidence type="ECO:0008006" key="5">
    <source>
        <dbReference type="Google" id="ProtNLM"/>
    </source>
</evidence>